<feature type="compositionally biased region" description="Polar residues" evidence="3">
    <location>
        <begin position="524"/>
        <end position="557"/>
    </location>
</feature>
<dbReference type="InterPro" id="IPR056553">
    <property type="entry name" value="KH_Mug60-KHD4"/>
</dbReference>
<dbReference type="InterPro" id="IPR004088">
    <property type="entry name" value="KH_dom_type_1"/>
</dbReference>
<sequence length="1697" mass="190621">MPNADWVNNNLFFNNNGLMNGQDSLIEPMDQSTPNNDMNSLYTKQDFLPTNINHNTSSSAPTTATTTNTTPTTNNNNHSNHINSNYTQPPPIQHQQHRHQQQQQQQQTKGHPLIAPFQRSIYQNFGPSSGQPPLPTVEPLQNFTTQFHKNDKFMTMATPAPKITSASVAATVQTLTSSNSGTTADDLQTPKSSLEQSQTLIPKPKIKITGDNVTSANIEEGYIQFVLEHDASYISDGIESVVYAKRKFQSVPKTGDISYTTWDIYQLVLKLHKQEIKNWSQLVGQLGLHDMAGRPQFAQRVKRWMNRYKIDCYFDYLLGNEYQFNAPEGKYSTCLMIGNYQKRRSDNNSNNANAAADDSDEEELEEDQADQEPRIPVLLAGSRKRMRDGSHNSLQMIENAQKFLRPHQSETEDEEADEEDAEDEQLQGSEAENDSDMRTNANTEDEDVEMAEYEVIDEDVGQDEADIEDDEEEELAEEEEDELASSTSSPISPARIIIPAPIVNSSPPTSPAKSKTPSPVIREPTTSSPNIANVSPAASSLAKFSSTASPSFTNKSAIASPPFMQRPMAATSPANSTFSMSSFSPGTVRLPSSPPRQPPPPLSLLSIPPLSSCSNCMANDEKVASMETELSDLRARVAQLESQLEKQNTQVNKLLRLRDRTERWRKQIISDLARGPQLASDNDDDEDDDEDDEDDDDEDDDDDEENRANMSHIMNIHSFCLSAHHSLQIKELNTNQLNQHFSNDEAQVQFVPLYDSSDALNVLIKGQHVTACMKAKSAILRNNPVKAILSIESPNMDALYHPEIKGSLIDIAQEFNVEVKVHATSEAKIHMVGSIDSAELARVKILVLLDQLAGLKVDTLSDIPHHLHFLIAGRKHIQLQTIMEETSTNIYLQSPLCNLVEEDTRNGSIYLTGESPSDLARAKDLLKKLAAQKTKSMHCKDSIMDPKKLDWILLNKRDELRKVMRDNGKIYVERSIRLLNHLTTSIYEASFDLVNSIQNPDLPCVLSQLSQSSGVDVMYQPQARKIELFGTEAQVCTAYRLLGDMFFVKGNHHYTMFSLELATDQREFVSGKKNGKINKIMKTCAVTIRFNVSNEYNSCIIVESTNHSKALEGLTMLQDELPAETSFYVPEIYHRRIIGVAGKNIQKVMKKYGVYVKFSGAEEFTSLGGYFENEDNVVARTPMKNQMNLEHLKLSVTEFIGFQKDKDFVSTAIAIPYDLHRILPSKYGGQLRDMCRTNNAKIWWPERLGSDNVVIYGPQTQISSVVAYLAQFVSREKQIAIALSEDMETILSGADFVSNIQMKIHTTLQDIELIQTVVVEQLNYKSSVLEWCPGYSTDSSKIMVFRLLCHDLNHVNQDMEQARDIIRALVESMEFQFQECSPTEQEPAYISQDVQNHLLPFSILANTPAMSEDPMFDMLDTTIPSPPLSEPFATPYHPHDNSMPYIASSLLSAPFPTARNIWASPRIQNNNTVPPLVQSGERMYHTSQYPPGIQPPLSPPPQQPFFQHAFSALHQGSSPLDQQRIIHIRPSHSAPTIGTKQQQQHNQQQQQQPHHKSWPDVFFGGRDLFDSLPSRRASASTQYAFELYPNSTTTSSTSSPSMHQQQRSHQQQGYQHSKPLPTISSKLLYVFGMCYSDSPSNYFRLLEYQQQFEMIAQNSPFVYSNAPHPPHASMNGPSFGSMEGHHQDASYTNFSTH</sequence>
<dbReference type="SMART" id="SM00322">
    <property type="entry name" value="KH"/>
    <property type="match status" value="3"/>
</dbReference>
<feature type="compositionally biased region" description="Low complexity" evidence="3">
    <location>
        <begin position="484"/>
        <end position="519"/>
    </location>
</feature>
<dbReference type="Proteomes" id="UP000053815">
    <property type="component" value="Unassembled WGS sequence"/>
</dbReference>
<feature type="region of interest" description="Disordered" evidence="3">
    <location>
        <begin position="1485"/>
        <end position="1504"/>
    </location>
</feature>
<evidence type="ECO:0000256" key="2">
    <source>
        <dbReference type="SAM" id="Coils"/>
    </source>
</evidence>
<evidence type="ECO:0000313" key="5">
    <source>
        <dbReference type="EMBL" id="GAN01618.1"/>
    </source>
</evidence>
<dbReference type="PANTHER" id="PTHR42048:SF1">
    <property type="entry name" value="ARS-BINDING PROTEIN 2"/>
    <property type="match status" value="1"/>
</dbReference>
<dbReference type="Pfam" id="PF09441">
    <property type="entry name" value="Abp2"/>
    <property type="match status" value="1"/>
</dbReference>
<feature type="region of interest" description="Disordered" evidence="3">
    <location>
        <begin position="1666"/>
        <end position="1697"/>
    </location>
</feature>
<dbReference type="OrthoDB" id="271862at2759"/>
<dbReference type="EMBL" id="DF836299">
    <property type="protein sequence ID" value="GAN01618.1"/>
    <property type="molecule type" value="Genomic_DNA"/>
</dbReference>
<dbReference type="GO" id="GO:0003723">
    <property type="term" value="F:RNA binding"/>
    <property type="evidence" value="ECO:0007669"/>
    <property type="project" value="UniProtKB-UniRule"/>
</dbReference>
<feature type="domain" description="K Homology" evidence="4">
    <location>
        <begin position="854"/>
        <end position="931"/>
    </location>
</feature>
<evidence type="ECO:0000313" key="6">
    <source>
        <dbReference type="Proteomes" id="UP000053815"/>
    </source>
</evidence>
<dbReference type="CDD" id="cd00105">
    <property type="entry name" value="KH-I"/>
    <property type="match status" value="1"/>
</dbReference>
<feature type="compositionally biased region" description="Polar residues" evidence="3">
    <location>
        <begin position="572"/>
        <end position="585"/>
    </location>
</feature>
<feature type="compositionally biased region" description="Pro residues" evidence="3">
    <location>
        <begin position="1492"/>
        <end position="1503"/>
    </location>
</feature>
<dbReference type="PROSITE" id="PS50084">
    <property type="entry name" value="KH_TYPE_1"/>
    <property type="match status" value="1"/>
</dbReference>
<dbReference type="GO" id="GO:0003688">
    <property type="term" value="F:DNA replication origin binding"/>
    <property type="evidence" value="ECO:0007669"/>
    <property type="project" value="TreeGrafter"/>
</dbReference>
<evidence type="ECO:0000256" key="1">
    <source>
        <dbReference type="PROSITE-ProRule" id="PRU00117"/>
    </source>
</evidence>
<feature type="region of interest" description="Disordered" evidence="3">
    <location>
        <begin position="342"/>
        <end position="388"/>
    </location>
</feature>
<dbReference type="InterPro" id="IPR018562">
    <property type="entry name" value="ARS-binding_2"/>
</dbReference>
<feature type="compositionally biased region" description="Low complexity" evidence="3">
    <location>
        <begin position="1591"/>
        <end position="1617"/>
    </location>
</feature>
<feature type="region of interest" description="Disordered" evidence="3">
    <location>
        <begin position="406"/>
        <end position="606"/>
    </location>
</feature>
<feature type="domain" description="K Homology" evidence="4">
    <location>
        <begin position="1207"/>
        <end position="1274"/>
    </location>
</feature>
<dbReference type="PANTHER" id="PTHR42048">
    <property type="entry name" value="ARS-BINDING PROTEIN 2"/>
    <property type="match status" value="1"/>
</dbReference>
<feature type="compositionally biased region" description="Low complexity" evidence="3">
    <location>
        <begin position="53"/>
        <end position="85"/>
    </location>
</feature>
<dbReference type="Gene3D" id="3.30.1370.10">
    <property type="entry name" value="K Homology domain, type 1"/>
    <property type="match status" value="3"/>
</dbReference>
<feature type="compositionally biased region" description="Acidic residues" evidence="3">
    <location>
        <begin position="443"/>
        <end position="483"/>
    </location>
</feature>
<feature type="compositionally biased region" description="Acidic residues" evidence="3">
    <location>
        <begin position="357"/>
        <end position="370"/>
    </location>
</feature>
<evidence type="ECO:0000256" key="3">
    <source>
        <dbReference type="SAM" id="MobiDB-lite"/>
    </source>
</evidence>
<feature type="region of interest" description="Disordered" evidence="3">
    <location>
        <begin position="1590"/>
        <end position="1619"/>
    </location>
</feature>
<dbReference type="InterPro" id="IPR036612">
    <property type="entry name" value="KH_dom_type_1_sf"/>
</dbReference>
<dbReference type="Pfam" id="PF24563">
    <property type="entry name" value="KH_Mug60-KHD4"/>
    <property type="match status" value="1"/>
</dbReference>
<reference evidence="5" key="1">
    <citation type="submission" date="2014-09" db="EMBL/GenBank/DDBJ databases">
        <title>Draft genome sequence of an oleaginous Mucoromycotina fungus Mucor ambiguus NBRC6742.</title>
        <authorList>
            <person name="Takeda I."/>
            <person name="Yamane N."/>
            <person name="Morita T."/>
            <person name="Tamano K."/>
            <person name="Machida M."/>
            <person name="Baker S."/>
            <person name="Koike H."/>
        </authorList>
    </citation>
    <scope>NUCLEOTIDE SEQUENCE</scope>
    <source>
        <strain evidence="5">NBRC 6742</strain>
    </source>
</reference>
<feature type="domain" description="K Homology" evidence="4">
    <location>
        <begin position="1121"/>
        <end position="1198"/>
    </location>
</feature>
<organism evidence="5">
    <name type="scientific">Mucor ambiguus</name>
    <dbReference type="NCBI Taxonomy" id="91626"/>
    <lineage>
        <taxon>Eukaryota</taxon>
        <taxon>Fungi</taxon>
        <taxon>Fungi incertae sedis</taxon>
        <taxon>Mucoromycota</taxon>
        <taxon>Mucoromycotina</taxon>
        <taxon>Mucoromycetes</taxon>
        <taxon>Mucorales</taxon>
        <taxon>Mucorineae</taxon>
        <taxon>Mucoraceae</taxon>
        <taxon>Mucor</taxon>
    </lineage>
</organism>
<feature type="region of interest" description="Disordered" evidence="3">
    <location>
        <begin position="1534"/>
        <end position="1560"/>
    </location>
</feature>
<feature type="coiled-coil region" evidence="2">
    <location>
        <begin position="623"/>
        <end position="657"/>
    </location>
</feature>
<keyword evidence="6" id="KW-1185">Reference proteome</keyword>
<feature type="compositionally biased region" description="Low complexity" evidence="3">
    <location>
        <begin position="347"/>
        <end position="356"/>
    </location>
</feature>
<dbReference type="STRING" id="91626.A0A0C9MI40"/>
<feature type="compositionally biased region" description="Low complexity" evidence="3">
    <location>
        <begin position="1541"/>
        <end position="1552"/>
    </location>
</feature>
<evidence type="ECO:0000259" key="4">
    <source>
        <dbReference type="SMART" id="SM00322"/>
    </source>
</evidence>
<dbReference type="InterPro" id="IPR004087">
    <property type="entry name" value="KH_dom"/>
</dbReference>
<feature type="compositionally biased region" description="Acidic residues" evidence="3">
    <location>
        <begin position="681"/>
        <end position="705"/>
    </location>
</feature>
<proteinExistence type="predicted"/>
<feature type="region of interest" description="Disordered" evidence="3">
    <location>
        <begin position="48"/>
        <end position="110"/>
    </location>
</feature>
<dbReference type="Pfam" id="PF00013">
    <property type="entry name" value="KH_1"/>
    <property type="match status" value="1"/>
</dbReference>
<feature type="compositionally biased region" description="Pro residues" evidence="3">
    <location>
        <begin position="592"/>
        <end position="602"/>
    </location>
</feature>
<keyword evidence="2" id="KW-0175">Coiled coil</keyword>
<gene>
    <name evidence="5" type="ORF">MAM1_0010c01052</name>
</gene>
<protein>
    <recommendedName>
        <fullName evidence="4">K Homology domain-containing protein</fullName>
    </recommendedName>
</protein>
<feature type="region of interest" description="Disordered" evidence="3">
    <location>
        <begin position="669"/>
        <end position="705"/>
    </location>
</feature>
<name>A0A0C9MI40_9FUNG</name>
<accession>A0A0C9MI40</accession>
<dbReference type="CDD" id="cd22453">
    <property type="entry name" value="KH-I_MUG60_like"/>
    <property type="match status" value="1"/>
</dbReference>
<dbReference type="SUPFAM" id="SSF54791">
    <property type="entry name" value="Eukaryotic type KH-domain (KH-domain type I)"/>
    <property type="match status" value="3"/>
</dbReference>
<feature type="compositionally biased region" description="Acidic residues" evidence="3">
    <location>
        <begin position="411"/>
        <end position="425"/>
    </location>
</feature>
<keyword evidence="1" id="KW-0694">RNA-binding</keyword>